<dbReference type="GO" id="GO:1990904">
    <property type="term" value="C:ribonucleoprotein complex"/>
    <property type="evidence" value="ECO:0007669"/>
    <property type="project" value="TreeGrafter"/>
</dbReference>
<dbReference type="AlphaFoldDB" id="A0A9W7BMD6"/>
<dbReference type="Proteomes" id="UP001165160">
    <property type="component" value="Unassembled WGS sequence"/>
</dbReference>
<dbReference type="EMBL" id="BRXX01000107">
    <property type="protein sequence ID" value="GMH90570.1"/>
    <property type="molecule type" value="Genomic_DNA"/>
</dbReference>
<gene>
    <name evidence="3" type="ORF">TrVE_jg11309</name>
</gene>
<dbReference type="Gene3D" id="3.30.70.240">
    <property type="match status" value="1"/>
</dbReference>
<dbReference type="Gene3D" id="3.30.70.870">
    <property type="entry name" value="Elongation Factor G (Translational Gtpase), domain 3"/>
    <property type="match status" value="1"/>
</dbReference>
<dbReference type="PROSITE" id="PS00301">
    <property type="entry name" value="G_TR_1"/>
    <property type="match status" value="1"/>
</dbReference>
<accession>A0A9W7BMD6</accession>
<dbReference type="Gene3D" id="3.40.50.300">
    <property type="entry name" value="P-loop containing nucleotide triphosphate hydrolases"/>
    <property type="match status" value="1"/>
</dbReference>
<evidence type="ECO:0000259" key="2">
    <source>
        <dbReference type="PROSITE" id="PS51722"/>
    </source>
</evidence>
<dbReference type="GO" id="GO:0005829">
    <property type="term" value="C:cytosol"/>
    <property type="evidence" value="ECO:0007669"/>
    <property type="project" value="TreeGrafter"/>
</dbReference>
<comment type="caution">
    <text evidence="3">The sequence shown here is derived from an EMBL/GenBank/DDBJ whole genome shotgun (WGS) entry which is preliminary data.</text>
</comment>
<evidence type="ECO:0000313" key="4">
    <source>
        <dbReference type="Proteomes" id="UP001165160"/>
    </source>
</evidence>
<dbReference type="InterPro" id="IPR031157">
    <property type="entry name" value="G_TR_CS"/>
</dbReference>
<dbReference type="SUPFAM" id="SSF52540">
    <property type="entry name" value="P-loop containing nucleoside triphosphate hydrolases"/>
    <property type="match status" value="1"/>
</dbReference>
<dbReference type="PANTHER" id="PTHR42908">
    <property type="entry name" value="TRANSLATION ELONGATION FACTOR-RELATED"/>
    <property type="match status" value="1"/>
</dbReference>
<dbReference type="PRINTS" id="PR00315">
    <property type="entry name" value="ELONGATNFCT"/>
</dbReference>
<dbReference type="GO" id="GO:0005525">
    <property type="term" value="F:GTP binding"/>
    <property type="evidence" value="ECO:0007669"/>
    <property type="project" value="InterPro"/>
</dbReference>
<dbReference type="Pfam" id="PF00009">
    <property type="entry name" value="GTP_EFTU"/>
    <property type="match status" value="1"/>
</dbReference>
<sequence>MSVPPTPPYLLTLLAHIDHGKTTFSDALMSTLATALSVKSVGTARLLDSTDEERRRGITIRLSHTSLRYEPERPIFKLSNLLIPPPPPTSLTIIDSPGHHDFQSSVTRALHITPSSLLLVDSLEGVRARTLGVITQSVKAKNVPILVLNKCDKNLVTLRSTLSQINAATATLTKYSTESVQDSYQFTPESDSVIFCSATQCWGITFRDYIRLLVRRNNNPQNYEGGGETKGKVQFGKIMEIAYDPERLIRWDEEGNKLKVTKCQSGSGTFDAPFLSFISTLLTSPTLPSSLHHLRQTSLIPTSVLSTLSSSPSLKTGIDCMRSLFPLAKSTVRAITSKLSPPSTHTQHNKGCYILCSGSRYVTMRDVVGDRLGEIDNVTLCRVFDSKVLDGSYMWCYKNGEWIKARVRVMEWKENVFEVVEGVEVGRVCGVWFEGVVNCEFACTEREGKVGREKIKENEDKPISVTVRPEAEGDRGEFEEALGKFTLLEDASVVITERGEVVVSAGGEVEMENLIHDFKNLYSKVPVIVGERRISYRESVALFPAEVHGYKALPEAERKALGQFTCTPWNTMLSDCESVSWTVKNGTCKGLIEGYAVTVSVYPRGWLWEGETSEADEEDAENDKNKFKGECEDWATEGENWCGGRKGVEFTQEVKLGLIAGFRETTKAGIVAEEPMHGVVAIFEGFEEAQGEALFDDDGAALPPPPPEPIDVGGHFISQICKCVRLACLSRPCRIAESYVRCDFQSGVTSLGAVYDTVSKRRGKVIEEMMMEGTEMITIVVALPLSETTGLTNELLDRSSGEASAPMMAFSHWQLMTLDPFWTPTTEEEREEYGEGLKRGDKSTGIANVAQGAVRKVRRAKGMVVEEDKLVEGADKQRNLKKKK</sequence>
<dbReference type="PANTHER" id="PTHR42908:SF3">
    <property type="entry name" value="ELONGATION FACTOR-LIKE GTPASE 1"/>
    <property type="match status" value="1"/>
</dbReference>
<feature type="region of interest" description="Disordered" evidence="1">
    <location>
        <begin position="825"/>
        <end position="844"/>
    </location>
</feature>
<evidence type="ECO:0000256" key="1">
    <source>
        <dbReference type="SAM" id="MobiDB-lite"/>
    </source>
</evidence>
<dbReference type="InterPro" id="IPR000795">
    <property type="entry name" value="T_Tr_GTP-bd_dom"/>
</dbReference>
<organism evidence="3 4">
    <name type="scientific">Triparma verrucosa</name>
    <dbReference type="NCBI Taxonomy" id="1606542"/>
    <lineage>
        <taxon>Eukaryota</taxon>
        <taxon>Sar</taxon>
        <taxon>Stramenopiles</taxon>
        <taxon>Ochrophyta</taxon>
        <taxon>Bolidophyceae</taxon>
        <taxon>Parmales</taxon>
        <taxon>Triparmaceae</taxon>
        <taxon>Triparma</taxon>
    </lineage>
</organism>
<reference evidence="4" key="1">
    <citation type="journal article" date="2023" name="Commun. Biol.">
        <title>Genome analysis of Parmales, the sister group of diatoms, reveals the evolutionary specialization of diatoms from phago-mixotrophs to photoautotrophs.</title>
        <authorList>
            <person name="Ban H."/>
            <person name="Sato S."/>
            <person name="Yoshikawa S."/>
            <person name="Yamada K."/>
            <person name="Nakamura Y."/>
            <person name="Ichinomiya M."/>
            <person name="Sato N."/>
            <person name="Blanc-Mathieu R."/>
            <person name="Endo H."/>
            <person name="Kuwata A."/>
            <person name="Ogata H."/>
        </authorList>
    </citation>
    <scope>NUCLEOTIDE SEQUENCE [LARGE SCALE GENOMIC DNA]</scope>
    <source>
        <strain evidence="4">NIES 3699</strain>
    </source>
</reference>
<dbReference type="InterPro" id="IPR035647">
    <property type="entry name" value="EFG_III/V"/>
</dbReference>
<keyword evidence="4" id="KW-1185">Reference proteome</keyword>
<dbReference type="PROSITE" id="PS51722">
    <property type="entry name" value="G_TR_2"/>
    <property type="match status" value="1"/>
</dbReference>
<dbReference type="Pfam" id="PF00679">
    <property type="entry name" value="EFG_C"/>
    <property type="match status" value="1"/>
</dbReference>
<dbReference type="GO" id="GO:0003924">
    <property type="term" value="F:GTPase activity"/>
    <property type="evidence" value="ECO:0007669"/>
    <property type="project" value="InterPro"/>
</dbReference>
<proteinExistence type="predicted"/>
<dbReference type="SUPFAM" id="SSF54980">
    <property type="entry name" value="EF-G C-terminal domain-like"/>
    <property type="match status" value="2"/>
</dbReference>
<name>A0A9W7BMD6_9STRA</name>
<dbReference type="InterPro" id="IPR000640">
    <property type="entry name" value="EFG_V-like"/>
</dbReference>
<dbReference type="GO" id="GO:0003746">
    <property type="term" value="F:translation elongation factor activity"/>
    <property type="evidence" value="ECO:0007669"/>
    <property type="project" value="TreeGrafter"/>
</dbReference>
<protein>
    <recommendedName>
        <fullName evidence="2">Tr-type G domain-containing protein</fullName>
    </recommendedName>
</protein>
<feature type="compositionally biased region" description="Basic and acidic residues" evidence="1">
    <location>
        <begin position="833"/>
        <end position="842"/>
    </location>
</feature>
<feature type="domain" description="Tr-type G" evidence="2">
    <location>
        <begin position="6"/>
        <end position="333"/>
    </location>
</feature>
<dbReference type="InterPro" id="IPR027417">
    <property type="entry name" value="P-loop_NTPase"/>
</dbReference>
<evidence type="ECO:0000313" key="3">
    <source>
        <dbReference type="EMBL" id="GMH90570.1"/>
    </source>
</evidence>